<evidence type="ECO:0000313" key="2">
    <source>
        <dbReference type="EMBL" id="EIJ42852.1"/>
    </source>
</evidence>
<protein>
    <submittedName>
        <fullName evidence="2">Uncharacterized protein containing a von Willebrand factor type A (VWA) domain</fullName>
    </submittedName>
</protein>
<dbReference type="AlphaFoldDB" id="I3CGV9"/>
<dbReference type="Pfam" id="PF05762">
    <property type="entry name" value="VWA_CoxE"/>
    <property type="match status" value="1"/>
</dbReference>
<dbReference type="OrthoDB" id="9789979at2"/>
<organism evidence="2 3">
    <name type="scientific">Beggiatoa alba B18LD</name>
    <dbReference type="NCBI Taxonomy" id="395493"/>
    <lineage>
        <taxon>Bacteria</taxon>
        <taxon>Pseudomonadati</taxon>
        <taxon>Pseudomonadota</taxon>
        <taxon>Gammaproteobacteria</taxon>
        <taxon>Thiotrichales</taxon>
        <taxon>Thiotrichaceae</taxon>
        <taxon>Beggiatoa</taxon>
    </lineage>
</organism>
<sequence length="385" mass="42225">MVDNAERLRRWRLLLGGGAADGTGCQLGKEDTRLDSTLSQLYDSDSRKGGLGSSAPNIARWLGDIREYFPQSVVQVMQKDAIERLNLGALLLQPELLETLEADVHLVANIVSLNRSMPEKTKETARLVVNKVVNQLLEKLELTMQQAVRGSLNRARRNNRPRHAEIDWLRTIRANLKHYQADYKSIIPQTLIGYARKQRRTLQDIILCVDQSGSMASSVVYASIFAAVMASIPAVKTQMIVFDTVVMDLTDMLVDPVDVLFGTQLGGGTDINNALAYCEKLVTKPEDTTLVLITDLYEGGDAKALVGRAANLVRAGVQVITLLALNDDGSPIYDTRLAQAFASLGIPTFACTPDQFPDLMAIALSRQDISQWAATNNIVLASSIN</sequence>
<dbReference type="SUPFAM" id="SSF53300">
    <property type="entry name" value="vWA-like"/>
    <property type="match status" value="1"/>
</dbReference>
<proteinExistence type="predicted"/>
<dbReference type="InterPro" id="IPR002035">
    <property type="entry name" value="VWF_A"/>
</dbReference>
<dbReference type="STRING" id="395493.BegalDRAFT_1984"/>
<dbReference type="CDD" id="cd01462">
    <property type="entry name" value="VWA_YIEM_type"/>
    <property type="match status" value="1"/>
</dbReference>
<evidence type="ECO:0000313" key="3">
    <source>
        <dbReference type="Proteomes" id="UP000005744"/>
    </source>
</evidence>
<dbReference type="HOGENOM" id="CLU_058765_0_0_6"/>
<feature type="domain" description="VWFA" evidence="1">
    <location>
        <begin position="202"/>
        <end position="361"/>
    </location>
</feature>
<dbReference type="Proteomes" id="UP000005744">
    <property type="component" value="Unassembled WGS sequence"/>
</dbReference>
<name>I3CGV9_9GAMM</name>
<dbReference type="RefSeq" id="WP_002686106.1">
    <property type="nucleotide sequence ID" value="NZ_JH600070.1"/>
</dbReference>
<dbReference type="PANTHER" id="PTHR30634">
    <property type="entry name" value="OUTER MEMBRANE LOLAB LIPOPROTEIN INSERTION APPARATUS"/>
    <property type="match status" value="1"/>
</dbReference>
<dbReference type="InterPro" id="IPR008912">
    <property type="entry name" value="Uncharacterised_CoxE"/>
</dbReference>
<dbReference type="Gene3D" id="3.40.50.410">
    <property type="entry name" value="von Willebrand factor, type A domain"/>
    <property type="match status" value="1"/>
</dbReference>
<dbReference type="InterPro" id="IPR036465">
    <property type="entry name" value="vWFA_dom_sf"/>
</dbReference>
<dbReference type="InterPro" id="IPR050458">
    <property type="entry name" value="LolB"/>
</dbReference>
<dbReference type="eggNOG" id="COG2425">
    <property type="taxonomic scope" value="Bacteria"/>
</dbReference>
<keyword evidence="3" id="KW-1185">Reference proteome</keyword>
<reference evidence="2 3" key="1">
    <citation type="submission" date="2011-11" db="EMBL/GenBank/DDBJ databases">
        <title>Improved High-Quality Draft sequence of Beggiatoa alba B18lD.</title>
        <authorList>
            <consortium name="US DOE Joint Genome Institute"/>
            <person name="Lucas S."/>
            <person name="Han J."/>
            <person name="Lapidus A."/>
            <person name="Cheng J.-F."/>
            <person name="Goodwin L."/>
            <person name="Pitluck S."/>
            <person name="Peters L."/>
            <person name="Mikhailova N."/>
            <person name="Held B."/>
            <person name="Detter J.C."/>
            <person name="Han C."/>
            <person name="Tapia R."/>
            <person name="Land M."/>
            <person name="Hauser L."/>
            <person name="Kyrpides N."/>
            <person name="Ivanova N."/>
            <person name="Pagani I."/>
            <person name="Samuel K."/>
            <person name="Teske A."/>
            <person name="Mueller J."/>
            <person name="Woyke T."/>
        </authorList>
    </citation>
    <scope>NUCLEOTIDE SEQUENCE [LARGE SCALE GENOMIC DNA]</scope>
    <source>
        <strain evidence="2 3">B18LD</strain>
    </source>
</reference>
<accession>I3CGV9</accession>
<gene>
    <name evidence="2" type="ORF">BegalDRAFT_1984</name>
</gene>
<dbReference type="PANTHER" id="PTHR30634:SF16">
    <property type="entry name" value="OUTER-MEMBRANE LIPOPROTEIN LOLB"/>
    <property type="match status" value="1"/>
</dbReference>
<dbReference type="EMBL" id="JH600070">
    <property type="protein sequence ID" value="EIJ42852.1"/>
    <property type="molecule type" value="Genomic_DNA"/>
</dbReference>
<evidence type="ECO:0000259" key="1">
    <source>
        <dbReference type="SMART" id="SM00327"/>
    </source>
</evidence>
<dbReference type="SMART" id="SM00327">
    <property type="entry name" value="VWA"/>
    <property type="match status" value="1"/>
</dbReference>